<dbReference type="Proteomes" id="UP001152519">
    <property type="component" value="Unassembled WGS sequence"/>
</dbReference>
<dbReference type="EMBL" id="CAJSLV010000107">
    <property type="protein sequence ID" value="CAG6398692.1"/>
    <property type="molecule type" value="Genomic_DNA"/>
</dbReference>
<organism evidence="2 3">
    <name type="scientific">Actinacidiphila cocklensis</name>
    <dbReference type="NCBI Taxonomy" id="887465"/>
    <lineage>
        <taxon>Bacteria</taxon>
        <taxon>Bacillati</taxon>
        <taxon>Actinomycetota</taxon>
        <taxon>Actinomycetes</taxon>
        <taxon>Kitasatosporales</taxon>
        <taxon>Streptomycetaceae</taxon>
        <taxon>Actinacidiphila</taxon>
    </lineage>
</organism>
<keyword evidence="3" id="KW-1185">Reference proteome</keyword>
<gene>
    <name evidence="2" type="ORF">SCOCK_730019</name>
</gene>
<comment type="caution">
    <text evidence="2">The sequence shown here is derived from an EMBL/GenBank/DDBJ whole genome shotgun (WGS) entry which is preliminary data.</text>
</comment>
<name>A0A9W4E3C8_9ACTN</name>
<evidence type="ECO:0000313" key="3">
    <source>
        <dbReference type="Proteomes" id="UP001152519"/>
    </source>
</evidence>
<reference evidence="2" key="1">
    <citation type="submission" date="2021-05" db="EMBL/GenBank/DDBJ databases">
        <authorList>
            <person name="Arsene-Ploetze F."/>
        </authorList>
    </citation>
    <scope>NUCLEOTIDE SEQUENCE</scope>
    <source>
        <strain evidence="2">DSM 42138</strain>
    </source>
</reference>
<proteinExistence type="predicted"/>
<evidence type="ECO:0000313" key="2">
    <source>
        <dbReference type="EMBL" id="CAG6398692.1"/>
    </source>
</evidence>
<sequence>MPGDEMPDGADGTLSASLQKPCTGLTRPGPPRAALVVLRAGGGGEGCSSSSSTSRAVWCPQRDSNPCYRLERAASWATRR</sequence>
<dbReference type="AlphaFoldDB" id="A0A9W4E3C8"/>
<accession>A0A9W4E3C8</accession>
<protein>
    <submittedName>
        <fullName evidence="2">Uncharacterized protein</fullName>
    </submittedName>
</protein>
<evidence type="ECO:0000256" key="1">
    <source>
        <dbReference type="SAM" id="MobiDB-lite"/>
    </source>
</evidence>
<feature type="region of interest" description="Disordered" evidence="1">
    <location>
        <begin position="1"/>
        <end position="29"/>
    </location>
</feature>